<evidence type="ECO:0000256" key="1">
    <source>
        <dbReference type="SAM" id="MobiDB-lite"/>
    </source>
</evidence>
<name>A0ABW6SXK5_9ACTN</name>
<comment type="caution">
    <text evidence="2">The sequence shown here is derived from an EMBL/GenBank/DDBJ whole genome shotgun (WGS) entry which is preliminary data.</text>
</comment>
<protein>
    <submittedName>
        <fullName evidence="2">Uncharacterized protein</fullName>
    </submittedName>
</protein>
<gene>
    <name evidence="2" type="ORF">ACFYXI_29580</name>
</gene>
<keyword evidence="3" id="KW-1185">Reference proteome</keyword>
<feature type="region of interest" description="Disordered" evidence="1">
    <location>
        <begin position="47"/>
        <end position="71"/>
    </location>
</feature>
<evidence type="ECO:0000313" key="3">
    <source>
        <dbReference type="Proteomes" id="UP001602013"/>
    </source>
</evidence>
<organism evidence="2 3">
    <name type="scientific">Microtetraspora malaysiensis</name>
    <dbReference type="NCBI Taxonomy" id="161358"/>
    <lineage>
        <taxon>Bacteria</taxon>
        <taxon>Bacillati</taxon>
        <taxon>Actinomycetota</taxon>
        <taxon>Actinomycetes</taxon>
        <taxon>Streptosporangiales</taxon>
        <taxon>Streptosporangiaceae</taxon>
        <taxon>Microtetraspora</taxon>
    </lineage>
</organism>
<sequence>MRAHLPALAWRARYSVQTAFMWALMIERARGRSMSVRNQVVTGMARQIGLGEGGQDDRQGGDRDQPRIIAA</sequence>
<dbReference type="Proteomes" id="UP001602013">
    <property type="component" value="Unassembled WGS sequence"/>
</dbReference>
<reference evidence="2 3" key="1">
    <citation type="submission" date="2024-10" db="EMBL/GenBank/DDBJ databases">
        <title>The Natural Products Discovery Center: Release of the First 8490 Sequenced Strains for Exploring Actinobacteria Biosynthetic Diversity.</title>
        <authorList>
            <person name="Kalkreuter E."/>
            <person name="Kautsar S.A."/>
            <person name="Yang D."/>
            <person name="Bader C.D."/>
            <person name="Teijaro C.N."/>
            <person name="Fluegel L."/>
            <person name="Davis C.M."/>
            <person name="Simpson J.R."/>
            <person name="Lauterbach L."/>
            <person name="Steele A.D."/>
            <person name="Gui C."/>
            <person name="Meng S."/>
            <person name="Li G."/>
            <person name="Viehrig K."/>
            <person name="Ye F."/>
            <person name="Su P."/>
            <person name="Kiefer A.F."/>
            <person name="Nichols A."/>
            <person name="Cepeda A.J."/>
            <person name="Yan W."/>
            <person name="Fan B."/>
            <person name="Jiang Y."/>
            <person name="Adhikari A."/>
            <person name="Zheng C.-J."/>
            <person name="Schuster L."/>
            <person name="Cowan T.M."/>
            <person name="Smanski M.J."/>
            <person name="Chevrette M.G."/>
            <person name="De Carvalho L.P.S."/>
            <person name="Shen B."/>
        </authorList>
    </citation>
    <scope>NUCLEOTIDE SEQUENCE [LARGE SCALE GENOMIC DNA]</scope>
    <source>
        <strain evidence="2 3">NPDC002173</strain>
    </source>
</reference>
<evidence type="ECO:0000313" key="2">
    <source>
        <dbReference type="EMBL" id="MFF3669746.1"/>
    </source>
</evidence>
<proteinExistence type="predicted"/>
<dbReference type="RefSeq" id="WP_387416024.1">
    <property type="nucleotide sequence ID" value="NZ_JBIASD010000024.1"/>
</dbReference>
<accession>A0ABW6SXK5</accession>
<dbReference type="EMBL" id="JBIASD010000024">
    <property type="protein sequence ID" value="MFF3669746.1"/>
    <property type="molecule type" value="Genomic_DNA"/>
</dbReference>
<feature type="compositionally biased region" description="Basic and acidic residues" evidence="1">
    <location>
        <begin position="55"/>
        <end position="71"/>
    </location>
</feature>